<evidence type="ECO:0000256" key="4">
    <source>
        <dbReference type="RuleBase" id="RU361117"/>
    </source>
</evidence>
<dbReference type="InterPro" id="IPR044651">
    <property type="entry name" value="OTSB-like"/>
</dbReference>
<dbReference type="CDD" id="cd01627">
    <property type="entry name" value="HAD_TPP"/>
    <property type="match status" value="1"/>
</dbReference>
<dbReference type="STRING" id="1048983.EL17_07790"/>
<dbReference type="AlphaFoldDB" id="A0A074L0P8"/>
<sequence length="267" mass="29837">MKINRTKDLPHALKNINEIISKLENKIPSLFLDYDGTLTPIVSDPEKAILSEKNKKSIIKLAQIIQVAVISGRDRANVASKIGLENLIYAGSHGYDITGPNGLDMQYGPGQETLPLLDKAEENLKRVLAEIPGAMVERKKYAIAVHYRNVEDSKVEVVQSIVNKELGKYNSLKEGLGKKIIELKPDLDWHKGKALNWILEKLDLHSQKYIPIFIGDDVTDEDALEVLKDDGIGIIVGNHDETTYANYILDNTDEVSEFLEQLADHLS</sequence>
<keyword evidence="6" id="KW-1185">Reference proteome</keyword>
<comment type="catalytic activity">
    <reaction evidence="4">
        <text>alpha,alpha-trehalose 6-phosphate + H2O = alpha,alpha-trehalose + phosphate</text>
        <dbReference type="Rhea" id="RHEA:23420"/>
        <dbReference type="ChEBI" id="CHEBI:15377"/>
        <dbReference type="ChEBI" id="CHEBI:16551"/>
        <dbReference type="ChEBI" id="CHEBI:43474"/>
        <dbReference type="ChEBI" id="CHEBI:58429"/>
        <dbReference type="EC" id="3.1.3.12"/>
    </reaction>
</comment>
<evidence type="ECO:0000313" key="5">
    <source>
        <dbReference type="EMBL" id="KEO74040.1"/>
    </source>
</evidence>
<dbReference type="SUPFAM" id="SSF56784">
    <property type="entry name" value="HAD-like"/>
    <property type="match status" value="1"/>
</dbReference>
<dbReference type="EC" id="3.1.3.12" evidence="4"/>
<dbReference type="NCBIfam" id="TIGR01484">
    <property type="entry name" value="HAD-SF-IIB"/>
    <property type="match status" value="1"/>
</dbReference>
<gene>
    <name evidence="5" type="ORF">EL17_07790</name>
</gene>
<dbReference type="OrthoDB" id="9761633at2"/>
<dbReference type="PANTHER" id="PTHR43768">
    <property type="entry name" value="TREHALOSE 6-PHOSPHATE PHOSPHATASE"/>
    <property type="match status" value="1"/>
</dbReference>
<dbReference type="InterPro" id="IPR036412">
    <property type="entry name" value="HAD-like_sf"/>
</dbReference>
<name>A0A074L0P8_9BACT</name>
<dbReference type="Proteomes" id="UP000027821">
    <property type="component" value="Unassembled WGS sequence"/>
</dbReference>
<comment type="cofactor">
    <cofactor evidence="4">
        <name>Mg(2+)</name>
        <dbReference type="ChEBI" id="CHEBI:18420"/>
    </cofactor>
</comment>
<dbReference type="InterPro" id="IPR006379">
    <property type="entry name" value="HAD-SF_hydro_IIB"/>
</dbReference>
<dbReference type="Gene3D" id="3.40.50.1000">
    <property type="entry name" value="HAD superfamily/HAD-like"/>
    <property type="match status" value="1"/>
</dbReference>
<protein>
    <recommendedName>
        <fullName evidence="4">Trehalose 6-phosphate phosphatase</fullName>
        <ecNumber evidence="4">3.1.3.12</ecNumber>
    </recommendedName>
</protein>
<reference evidence="5 6" key="1">
    <citation type="submission" date="2014-04" db="EMBL/GenBank/DDBJ databases">
        <title>Characterization and application of a salt tolerant electro-active bacterium.</title>
        <authorList>
            <person name="Yang L."/>
            <person name="Wei S."/>
            <person name="Tay Q.X.M."/>
        </authorList>
    </citation>
    <scope>NUCLEOTIDE SEQUENCE [LARGE SCALE GENOMIC DNA]</scope>
    <source>
        <strain evidence="5 6">LY1</strain>
    </source>
</reference>
<keyword evidence="3 4" id="KW-0378">Hydrolase</keyword>
<comment type="caution">
    <text evidence="5">The sequence shown here is derived from an EMBL/GenBank/DDBJ whole genome shotgun (WGS) entry which is preliminary data.</text>
</comment>
<comment type="function">
    <text evidence="4">Removes the phosphate from trehalose 6-phosphate to produce free trehalose.</text>
</comment>
<dbReference type="NCBIfam" id="TIGR00685">
    <property type="entry name" value="T6PP"/>
    <property type="match status" value="1"/>
</dbReference>
<evidence type="ECO:0000313" key="6">
    <source>
        <dbReference type="Proteomes" id="UP000027821"/>
    </source>
</evidence>
<dbReference type="UniPathway" id="UPA00299"/>
<evidence type="ECO:0000256" key="2">
    <source>
        <dbReference type="ARBA" id="ARBA00008770"/>
    </source>
</evidence>
<dbReference type="GO" id="GO:0005992">
    <property type="term" value="P:trehalose biosynthetic process"/>
    <property type="evidence" value="ECO:0007669"/>
    <property type="project" value="UniProtKB-UniPathway"/>
</dbReference>
<evidence type="ECO:0000256" key="1">
    <source>
        <dbReference type="ARBA" id="ARBA00005199"/>
    </source>
</evidence>
<dbReference type="InterPro" id="IPR003337">
    <property type="entry name" value="Trehalose_PPase"/>
</dbReference>
<dbReference type="GO" id="GO:0046872">
    <property type="term" value="F:metal ion binding"/>
    <property type="evidence" value="ECO:0007669"/>
    <property type="project" value="UniProtKB-KW"/>
</dbReference>
<dbReference type="RefSeq" id="WP_035072779.1">
    <property type="nucleotide sequence ID" value="NZ_JMIH01000016.1"/>
</dbReference>
<dbReference type="PANTHER" id="PTHR43768:SF3">
    <property type="entry name" value="TREHALOSE 6-PHOSPHATE PHOSPHATASE"/>
    <property type="match status" value="1"/>
</dbReference>
<proteinExistence type="inferred from homology"/>
<dbReference type="EMBL" id="JMIH01000016">
    <property type="protein sequence ID" value="KEO74040.1"/>
    <property type="molecule type" value="Genomic_DNA"/>
</dbReference>
<dbReference type="Pfam" id="PF02358">
    <property type="entry name" value="Trehalose_PPase"/>
    <property type="match status" value="1"/>
</dbReference>
<accession>A0A074L0P8</accession>
<dbReference type="GO" id="GO:0004805">
    <property type="term" value="F:trehalose-phosphatase activity"/>
    <property type="evidence" value="ECO:0007669"/>
    <property type="project" value="UniProtKB-EC"/>
</dbReference>
<dbReference type="InterPro" id="IPR023214">
    <property type="entry name" value="HAD_sf"/>
</dbReference>
<keyword evidence="4" id="KW-0479">Metal-binding</keyword>
<keyword evidence="4" id="KW-0460">Magnesium</keyword>
<dbReference type="Gene3D" id="3.30.70.1020">
    <property type="entry name" value="Trehalose-6-phosphate phosphatase related protein, domain 2"/>
    <property type="match status" value="1"/>
</dbReference>
<comment type="pathway">
    <text evidence="1 4">Glycan biosynthesis; trehalose biosynthesis.</text>
</comment>
<dbReference type="eggNOG" id="COG1877">
    <property type="taxonomic scope" value="Bacteria"/>
</dbReference>
<organism evidence="5 6">
    <name type="scientific">Anditalea andensis</name>
    <dbReference type="NCBI Taxonomy" id="1048983"/>
    <lineage>
        <taxon>Bacteria</taxon>
        <taxon>Pseudomonadati</taxon>
        <taxon>Bacteroidota</taxon>
        <taxon>Cytophagia</taxon>
        <taxon>Cytophagales</taxon>
        <taxon>Cytophagaceae</taxon>
        <taxon>Anditalea</taxon>
    </lineage>
</organism>
<comment type="similarity">
    <text evidence="2 4">Belongs to the trehalose phosphatase family.</text>
</comment>
<evidence type="ECO:0000256" key="3">
    <source>
        <dbReference type="ARBA" id="ARBA00022801"/>
    </source>
</evidence>